<dbReference type="EMBL" id="PQIB02000003">
    <property type="protein sequence ID" value="RLN30975.1"/>
    <property type="molecule type" value="Genomic_DNA"/>
</dbReference>
<gene>
    <name evidence="1" type="ORF">C2845_PM05G01960</name>
</gene>
<dbReference type="AlphaFoldDB" id="A0A3L6T4U9"/>
<organism evidence="1 2">
    <name type="scientific">Panicum miliaceum</name>
    <name type="common">Proso millet</name>
    <name type="synonym">Broomcorn millet</name>
    <dbReference type="NCBI Taxonomy" id="4540"/>
    <lineage>
        <taxon>Eukaryota</taxon>
        <taxon>Viridiplantae</taxon>
        <taxon>Streptophyta</taxon>
        <taxon>Embryophyta</taxon>
        <taxon>Tracheophyta</taxon>
        <taxon>Spermatophyta</taxon>
        <taxon>Magnoliopsida</taxon>
        <taxon>Liliopsida</taxon>
        <taxon>Poales</taxon>
        <taxon>Poaceae</taxon>
        <taxon>PACMAD clade</taxon>
        <taxon>Panicoideae</taxon>
        <taxon>Panicodae</taxon>
        <taxon>Paniceae</taxon>
        <taxon>Panicinae</taxon>
        <taxon>Panicum</taxon>
        <taxon>Panicum sect. Panicum</taxon>
    </lineage>
</organism>
<dbReference type="Proteomes" id="UP000275267">
    <property type="component" value="Unassembled WGS sequence"/>
</dbReference>
<dbReference type="STRING" id="4540.A0A3L6T4U9"/>
<comment type="caution">
    <text evidence="1">The sequence shown here is derived from an EMBL/GenBank/DDBJ whole genome shotgun (WGS) entry which is preliminary data.</text>
</comment>
<evidence type="ECO:0000313" key="2">
    <source>
        <dbReference type="Proteomes" id="UP000275267"/>
    </source>
</evidence>
<sequence length="98" mass="10778">MATAMVGAAFSVVGKALAPLTDGLLKNWAASVKLGPNVEALEIQLLSVQAMLEPTLNREIDNSALKKLLVRLQDLGGRRMHGKAYYFQSFLQHQPRCR</sequence>
<proteinExistence type="predicted"/>
<protein>
    <recommendedName>
        <fullName evidence="3">Rx N-terminal domain-containing protein</fullName>
    </recommendedName>
</protein>
<evidence type="ECO:0008006" key="3">
    <source>
        <dbReference type="Google" id="ProtNLM"/>
    </source>
</evidence>
<dbReference type="OrthoDB" id="676834at2759"/>
<name>A0A3L6T4U9_PANMI</name>
<accession>A0A3L6T4U9</accession>
<keyword evidence="2" id="KW-1185">Reference proteome</keyword>
<evidence type="ECO:0000313" key="1">
    <source>
        <dbReference type="EMBL" id="RLN30975.1"/>
    </source>
</evidence>
<reference evidence="2" key="1">
    <citation type="journal article" date="2019" name="Nat. Commun.">
        <title>The genome of broomcorn millet.</title>
        <authorList>
            <person name="Zou C."/>
            <person name="Miki D."/>
            <person name="Li D."/>
            <person name="Tang Q."/>
            <person name="Xiao L."/>
            <person name="Rajput S."/>
            <person name="Deng P."/>
            <person name="Jia W."/>
            <person name="Huang R."/>
            <person name="Zhang M."/>
            <person name="Sun Y."/>
            <person name="Hu J."/>
            <person name="Fu X."/>
            <person name="Schnable P.S."/>
            <person name="Li F."/>
            <person name="Zhang H."/>
            <person name="Feng B."/>
            <person name="Zhu X."/>
            <person name="Liu R."/>
            <person name="Schnable J.C."/>
            <person name="Zhu J.-K."/>
            <person name="Zhang H."/>
        </authorList>
    </citation>
    <scope>NUCLEOTIDE SEQUENCE [LARGE SCALE GENOMIC DNA]</scope>
</reference>